<dbReference type="AlphaFoldDB" id="A0A0E9TM41"/>
<reference evidence="1" key="1">
    <citation type="submission" date="2014-11" db="EMBL/GenBank/DDBJ databases">
        <authorList>
            <person name="Amaro Gonzalez C."/>
        </authorList>
    </citation>
    <scope>NUCLEOTIDE SEQUENCE</scope>
</reference>
<reference evidence="1" key="2">
    <citation type="journal article" date="2015" name="Fish Shellfish Immunol.">
        <title>Early steps in the European eel (Anguilla anguilla)-Vibrio vulnificus interaction in the gills: Role of the RtxA13 toxin.</title>
        <authorList>
            <person name="Callol A."/>
            <person name="Pajuelo D."/>
            <person name="Ebbesson L."/>
            <person name="Teles M."/>
            <person name="MacKenzie S."/>
            <person name="Amaro C."/>
        </authorList>
    </citation>
    <scope>NUCLEOTIDE SEQUENCE</scope>
</reference>
<protein>
    <submittedName>
        <fullName evidence="1">Uncharacterized protein</fullName>
    </submittedName>
</protein>
<name>A0A0E9TM41_ANGAN</name>
<sequence>MATCHLTVRDKGSSRCLITNTEMCDTPLAFFSVH</sequence>
<accession>A0A0E9TM41</accession>
<proteinExistence type="predicted"/>
<organism evidence="1">
    <name type="scientific">Anguilla anguilla</name>
    <name type="common">European freshwater eel</name>
    <name type="synonym">Muraena anguilla</name>
    <dbReference type="NCBI Taxonomy" id="7936"/>
    <lineage>
        <taxon>Eukaryota</taxon>
        <taxon>Metazoa</taxon>
        <taxon>Chordata</taxon>
        <taxon>Craniata</taxon>
        <taxon>Vertebrata</taxon>
        <taxon>Euteleostomi</taxon>
        <taxon>Actinopterygii</taxon>
        <taxon>Neopterygii</taxon>
        <taxon>Teleostei</taxon>
        <taxon>Anguilliformes</taxon>
        <taxon>Anguillidae</taxon>
        <taxon>Anguilla</taxon>
    </lineage>
</organism>
<evidence type="ECO:0000313" key="1">
    <source>
        <dbReference type="EMBL" id="JAH54691.1"/>
    </source>
</evidence>
<dbReference type="EMBL" id="GBXM01053886">
    <property type="protein sequence ID" value="JAH54691.1"/>
    <property type="molecule type" value="Transcribed_RNA"/>
</dbReference>